<evidence type="ECO:0000313" key="2">
    <source>
        <dbReference type="Proteomes" id="UP000319979"/>
    </source>
</evidence>
<gene>
    <name evidence="1" type="ORF">FLM02_17165</name>
</gene>
<evidence type="ECO:0000313" key="1">
    <source>
        <dbReference type="EMBL" id="TQP09692.1"/>
    </source>
</evidence>
<comment type="caution">
    <text evidence="1">The sequence shown here is derived from an EMBL/GenBank/DDBJ whole genome shotgun (WGS) entry which is preliminary data.</text>
</comment>
<name>A0A544LFS2_VIBCL</name>
<organism evidence="1 2">
    <name type="scientific">Vibrio cholerae</name>
    <dbReference type="NCBI Taxonomy" id="666"/>
    <lineage>
        <taxon>Bacteria</taxon>
        <taxon>Pseudomonadati</taxon>
        <taxon>Pseudomonadota</taxon>
        <taxon>Gammaproteobacteria</taxon>
        <taxon>Vibrionales</taxon>
        <taxon>Vibrionaceae</taxon>
        <taxon>Vibrio</taxon>
    </lineage>
</organism>
<sequence length="65" mass="7670">MMLSVCIHKIANSQTVASHPTRHFFKFLKELFSLEEKTPHRLSRHATVHNQVARNYRKIRIVDTV</sequence>
<dbReference type="EMBL" id="VIOS01000101">
    <property type="protein sequence ID" value="TQP09692.1"/>
    <property type="molecule type" value="Genomic_DNA"/>
</dbReference>
<protein>
    <submittedName>
        <fullName evidence="1">Uncharacterized protein</fullName>
    </submittedName>
</protein>
<proteinExistence type="predicted"/>
<accession>A0A544LFS2</accession>
<dbReference type="AlphaFoldDB" id="A0A544LFS2"/>
<reference evidence="1 2" key="1">
    <citation type="submission" date="2019-07" db="EMBL/GenBank/DDBJ databases">
        <title>Phenotypic and genotypic antimicrobial resistance traits of Vibrio cholerae non-O1/non-O139 isolated from a large Austrian lake frequently associated with cases of infection.</title>
        <authorList>
            <person name="Lepuschitz S."/>
            <person name="Baron S."/>
            <person name="Larvor E."/>
            <person name="Granier S."/>
            <person name="Pretzer C."/>
            <person name="Mach R.L."/>
            <person name="Farnleitner A.H."/>
            <person name="Ruppitsch W."/>
            <person name="Pleininger S."/>
            <person name="Indra A."/>
            <person name="Kirschner A.K.T."/>
        </authorList>
    </citation>
    <scope>NUCLEOTIDE SEQUENCE [LARGE SCALE GENOMIC DNA]</scope>
    <source>
        <strain evidence="1 2">A12JL36W90</strain>
    </source>
</reference>
<dbReference type="Proteomes" id="UP000319979">
    <property type="component" value="Unassembled WGS sequence"/>
</dbReference>